<feature type="transmembrane region" description="Helical" evidence="7">
    <location>
        <begin position="392"/>
        <end position="410"/>
    </location>
</feature>
<feature type="transmembrane region" description="Helical" evidence="7">
    <location>
        <begin position="490"/>
        <end position="512"/>
    </location>
</feature>
<reference evidence="9 10" key="1">
    <citation type="submission" date="2023-02" db="EMBL/GenBank/DDBJ databases">
        <title>LHISI_Scaffold_Assembly.</title>
        <authorList>
            <person name="Stuart O.P."/>
            <person name="Cleave R."/>
            <person name="Magrath M.J.L."/>
            <person name="Mikheyev A.S."/>
        </authorList>
    </citation>
    <scope>NUCLEOTIDE SEQUENCE [LARGE SCALE GENOMIC DNA]</scope>
    <source>
        <strain evidence="9">Daus_M_001</strain>
        <tissue evidence="9">Leg muscle</tissue>
    </source>
</reference>
<keyword evidence="3 7" id="KW-1133">Transmembrane helix</keyword>
<evidence type="ECO:0000313" key="9">
    <source>
        <dbReference type="EMBL" id="KAJ8880410.1"/>
    </source>
</evidence>
<evidence type="ECO:0000256" key="3">
    <source>
        <dbReference type="ARBA" id="ARBA00022989"/>
    </source>
</evidence>
<evidence type="ECO:0000256" key="6">
    <source>
        <dbReference type="SAM" id="MobiDB-lite"/>
    </source>
</evidence>
<evidence type="ECO:0000256" key="4">
    <source>
        <dbReference type="ARBA" id="ARBA00023136"/>
    </source>
</evidence>
<organism evidence="9 10">
    <name type="scientific">Dryococelus australis</name>
    <dbReference type="NCBI Taxonomy" id="614101"/>
    <lineage>
        <taxon>Eukaryota</taxon>
        <taxon>Metazoa</taxon>
        <taxon>Ecdysozoa</taxon>
        <taxon>Arthropoda</taxon>
        <taxon>Hexapoda</taxon>
        <taxon>Insecta</taxon>
        <taxon>Pterygota</taxon>
        <taxon>Neoptera</taxon>
        <taxon>Polyneoptera</taxon>
        <taxon>Phasmatodea</taxon>
        <taxon>Verophasmatodea</taxon>
        <taxon>Anareolatae</taxon>
        <taxon>Phasmatidae</taxon>
        <taxon>Eurycanthinae</taxon>
        <taxon>Dryococelus</taxon>
    </lineage>
</organism>
<feature type="region of interest" description="Disordered" evidence="6">
    <location>
        <begin position="1"/>
        <end position="21"/>
    </location>
</feature>
<name>A0ABQ9H7X4_9NEOP</name>
<keyword evidence="4 5" id="KW-0472">Membrane</keyword>
<feature type="transmembrane region" description="Helical" evidence="7">
    <location>
        <begin position="416"/>
        <end position="437"/>
    </location>
</feature>
<keyword evidence="10" id="KW-1185">Reference proteome</keyword>
<feature type="domain" description="MARVEL" evidence="8">
    <location>
        <begin position="380"/>
        <end position="551"/>
    </location>
</feature>
<proteinExistence type="predicted"/>
<comment type="subcellular location">
    <subcellularLocation>
        <location evidence="1">Membrane</location>
        <topology evidence="1">Multi-pass membrane protein</topology>
    </subcellularLocation>
</comment>
<evidence type="ECO:0000256" key="2">
    <source>
        <dbReference type="ARBA" id="ARBA00022692"/>
    </source>
</evidence>
<feature type="compositionally biased region" description="Basic and acidic residues" evidence="6">
    <location>
        <begin position="1"/>
        <end position="13"/>
    </location>
</feature>
<evidence type="ECO:0000313" key="10">
    <source>
        <dbReference type="Proteomes" id="UP001159363"/>
    </source>
</evidence>
<evidence type="ECO:0000256" key="7">
    <source>
        <dbReference type="SAM" id="Phobius"/>
    </source>
</evidence>
<dbReference type="Proteomes" id="UP001159363">
    <property type="component" value="Chromosome 5"/>
</dbReference>
<dbReference type="EMBL" id="JARBHB010000006">
    <property type="protein sequence ID" value="KAJ8880410.1"/>
    <property type="molecule type" value="Genomic_DNA"/>
</dbReference>
<dbReference type="InterPro" id="IPR008253">
    <property type="entry name" value="Marvel"/>
</dbReference>
<comment type="caution">
    <text evidence="9">The sequence shown here is derived from an EMBL/GenBank/DDBJ whole genome shotgun (WGS) entry which is preliminary data.</text>
</comment>
<evidence type="ECO:0000256" key="5">
    <source>
        <dbReference type="PROSITE-ProRule" id="PRU00581"/>
    </source>
</evidence>
<protein>
    <recommendedName>
        <fullName evidence="8">MARVEL domain-containing protein</fullName>
    </recommendedName>
</protein>
<feature type="region of interest" description="Disordered" evidence="6">
    <location>
        <begin position="179"/>
        <end position="200"/>
    </location>
</feature>
<gene>
    <name evidence="9" type="ORF">PR048_016879</name>
</gene>
<evidence type="ECO:0000256" key="1">
    <source>
        <dbReference type="ARBA" id="ARBA00004141"/>
    </source>
</evidence>
<dbReference type="PROSITE" id="PS51225">
    <property type="entry name" value="MARVEL"/>
    <property type="match status" value="1"/>
</dbReference>
<sequence>MDGEGRMEEKAGETGDPGENLLTCGISRYDSHVRNKWSNPAGKQTRLVLAGVDAVGYSDIAAQFMNLKMKFRNDRGNPTSRAVMNGFERLVTEPQTTKLGTTGLWNFDVILFVVTFQAFCPDPVAFQDGGVALTRGVVTVPSRALLLHYSWRAARLPSVGRRDGACFRPLERPPCGNTTSSCACGSSPQQSSSPTLRGHHSQGNKVELLASFRIRFHRNVMTSQDQRGRGGVMVRLLASHLGEPAGFIGDLRFLLPLHSGASPYSPHFTLIGSQDLDVKSWLNHSNPRLGSNDVASMASHTCRWCSLHDLWLVASNMNYDVLVRCDITSHCATSRYCDEGLRLWGQFSENRHTLACMQAQIAGLIEATARASFLNTLDSWFRCEESVVTSRCWLFQLIGIICMACASPALLPGSSWFLFVVVTSFIATLVWAFIYLLGIREALKIPINWILTECRSSEGAGLAYPQLFEAEKCRSAATHATSVSVPLSELLNTAIITVLYLIAFIVQLSVWAPYSHFSTYGYYGQNIAAGMSLLGSGEAAGEERVSCTCSLPQPHAMLKTYVINCTFADAGRIFL</sequence>
<evidence type="ECO:0000259" key="8">
    <source>
        <dbReference type="PROSITE" id="PS51225"/>
    </source>
</evidence>
<keyword evidence="2 5" id="KW-0812">Transmembrane</keyword>
<accession>A0ABQ9H7X4</accession>
<feature type="compositionally biased region" description="Polar residues" evidence="6">
    <location>
        <begin position="179"/>
        <end position="195"/>
    </location>
</feature>